<evidence type="ECO:0000313" key="5">
    <source>
        <dbReference type="EMBL" id="HAE0521495.1"/>
    </source>
</evidence>
<dbReference type="Gene3D" id="3.30.565.10">
    <property type="entry name" value="Histidine kinase-like ATPase, C-terminal domain"/>
    <property type="match status" value="1"/>
</dbReference>
<dbReference type="PROSITE" id="PS00298">
    <property type="entry name" value="HSP90"/>
    <property type="match status" value="1"/>
</dbReference>
<sequence>METKQFKAESKRLLEMMIHSIYTHKEIFLRELISNASDAMDKMYYKALTDETISFEKEHYKITIEPNKEARQLIIRDTGIGMTKEELEENLGTIAKSGSLAFKAENEAQDGHDIIGQFGVGFYSAFMVADVVTVVTKPFGSAVAYKWESRGVEGYTIEEVDKETVGTEITLHIKANEEEESYDEYL</sequence>
<evidence type="ECO:0000256" key="1">
    <source>
        <dbReference type="ARBA" id="ARBA00008239"/>
    </source>
</evidence>
<dbReference type="SUPFAM" id="SSF55874">
    <property type="entry name" value="ATPase domain of HSP90 chaperone/DNA topoisomerase II/histidine kinase"/>
    <property type="match status" value="1"/>
</dbReference>
<protein>
    <submittedName>
        <fullName evidence="5">Molecular chaperone HtpG</fullName>
    </submittedName>
</protein>
<organism evidence="5">
    <name type="scientific">Salmonella enteritidis PT4 (strain P125109)</name>
    <dbReference type="NCBI Taxonomy" id="550537"/>
    <lineage>
        <taxon>Bacteria</taxon>
        <taxon>Pseudomonadati</taxon>
        <taxon>Pseudomonadota</taxon>
        <taxon>Gammaproteobacteria</taxon>
        <taxon>Enterobacterales</taxon>
        <taxon>Enterobacteriaceae</taxon>
        <taxon>Salmonella</taxon>
    </lineage>
</organism>
<dbReference type="InterPro" id="IPR001404">
    <property type="entry name" value="Hsp90_fam"/>
</dbReference>
<keyword evidence="4" id="KW-0143">Chaperone</keyword>
<dbReference type="PRINTS" id="PR00775">
    <property type="entry name" value="HEATSHOCK90"/>
</dbReference>
<dbReference type="AlphaFoldDB" id="A0A724WSC8"/>
<dbReference type="Pfam" id="PF13589">
    <property type="entry name" value="HATPase_c_3"/>
    <property type="match status" value="1"/>
</dbReference>
<accession>A0A724WSC8</accession>
<dbReference type="InterPro" id="IPR019805">
    <property type="entry name" value="Heat_shock_protein_90_CS"/>
</dbReference>
<dbReference type="PANTHER" id="PTHR11528">
    <property type="entry name" value="HEAT SHOCK PROTEIN 90 FAMILY MEMBER"/>
    <property type="match status" value="1"/>
</dbReference>
<comment type="similarity">
    <text evidence="1">Belongs to the heat shock protein 90 family.</text>
</comment>
<dbReference type="GO" id="GO:0140662">
    <property type="term" value="F:ATP-dependent protein folding chaperone"/>
    <property type="evidence" value="ECO:0007669"/>
    <property type="project" value="InterPro"/>
</dbReference>
<keyword evidence="2" id="KW-0547">Nucleotide-binding</keyword>
<reference evidence="5" key="1">
    <citation type="journal article" date="2018" name="Genome Biol.">
        <title>SKESA: strategic k-mer extension for scrupulous assemblies.</title>
        <authorList>
            <person name="Souvorov A."/>
            <person name="Agarwala R."/>
            <person name="Lipman D.J."/>
        </authorList>
    </citation>
    <scope>NUCLEOTIDE SEQUENCE</scope>
    <source>
        <strain evidence="5">P125109</strain>
    </source>
</reference>
<keyword evidence="3" id="KW-0067">ATP-binding</keyword>
<evidence type="ECO:0000256" key="4">
    <source>
        <dbReference type="ARBA" id="ARBA00023186"/>
    </source>
</evidence>
<name>A0A724WSC8_SALEP</name>
<dbReference type="InterPro" id="IPR020575">
    <property type="entry name" value="Hsp90_N"/>
</dbReference>
<evidence type="ECO:0000256" key="2">
    <source>
        <dbReference type="ARBA" id="ARBA00022741"/>
    </source>
</evidence>
<reference evidence="5" key="2">
    <citation type="submission" date="2019-01" db="EMBL/GenBank/DDBJ databases">
        <authorList>
            <consortium name="NCBI Pathogen Detection Project"/>
        </authorList>
    </citation>
    <scope>NUCLEOTIDE SEQUENCE</scope>
    <source>
        <strain evidence="5">P125109</strain>
    </source>
</reference>
<proteinExistence type="inferred from homology"/>
<dbReference type="GO" id="GO:0051082">
    <property type="term" value="F:unfolded protein binding"/>
    <property type="evidence" value="ECO:0007669"/>
    <property type="project" value="InterPro"/>
</dbReference>
<dbReference type="CDD" id="cd16927">
    <property type="entry name" value="HATPase_Hsp90-like"/>
    <property type="match status" value="1"/>
</dbReference>
<feature type="non-terminal residue" evidence="5">
    <location>
        <position position="186"/>
    </location>
</feature>
<dbReference type="GO" id="GO:0016887">
    <property type="term" value="F:ATP hydrolysis activity"/>
    <property type="evidence" value="ECO:0007669"/>
    <property type="project" value="InterPro"/>
</dbReference>
<dbReference type="GO" id="GO:0005524">
    <property type="term" value="F:ATP binding"/>
    <property type="evidence" value="ECO:0007669"/>
    <property type="project" value="UniProtKB-KW"/>
</dbReference>
<comment type="caution">
    <text evidence="5">The sequence shown here is derived from an EMBL/GenBank/DDBJ whole genome shotgun (WGS) entry which is preliminary data.</text>
</comment>
<dbReference type="EMBL" id="DAAQRD010000245">
    <property type="protein sequence ID" value="HAE0521495.1"/>
    <property type="molecule type" value="Genomic_DNA"/>
</dbReference>
<dbReference type="InterPro" id="IPR036890">
    <property type="entry name" value="HATPase_C_sf"/>
</dbReference>
<evidence type="ECO:0000256" key="3">
    <source>
        <dbReference type="ARBA" id="ARBA00022840"/>
    </source>
</evidence>
<gene>
    <name evidence="5" type="ORF">G2720_27270</name>
</gene>